<name>A0A135LL33_PENPA</name>
<evidence type="ECO:0000313" key="6">
    <source>
        <dbReference type="EMBL" id="KXG49682.1"/>
    </source>
</evidence>
<reference evidence="6 7" key="1">
    <citation type="journal article" date="2016" name="BMC Genomics">
        <title>Genome sequencing and secondary metabolism of the postharvest pathogen Penicillium griseofulvum.</title>
        <authorList>
            <person name="Banani H."/>
            <person name="Marcet-Houben M."/>
            <person name="Ballester A.R."/>
            <person name="Abbruscato P."/>
            <person name="Gonzalez-Candelas L."/>
            <person name="Gabaldon T."/>
            <person name="Spadaro D."/>
        </authorList>
    </citation>
    <scope>NUCLEOTIDE SEQUENCE [LARGE SCALE GENOMIC DNA]</scope>
    <source>
        <strain evidence="6 7">PG3</strain>
    </source>
</reference>
<accession>A0A135LL33</accession>
<dbReference type="GeneID" id="63708663"/>
<dbReference type="Gene3D" id="3.10.350.10">
    <property type="entry name" value="LysM domain"/>
    <property type="match status" value="4"/>
</dbReference>
<keyword evidence="7" id="KW-1185">Reference proteome</keyword>
<evidence type="ECO:0000256" key="1">
    <source>
        <dbReference type="ARBA" id="ARBA00022669"/>
    </source>
</evidence>
<dbReference type="InterPro" id="IPR052210">
    <property type="entry name" value="LysM1-like"/>
</dbReference>
<dbReference type="SUPFAM" id="SSF54106">
    <property type="entry name" value="LysM domain"/>
    <property type="match status" value="4"/>
</dbReference>
<dbReference type="EMBL" id="LHQR01000048">
    <property type="protein sequence ID" value="KXG49682.1"/>
    <property type="molecule type" value="Genomic_DNA"/>
</dbReference>
<feature type="domain" description="LysM" evidence="5">
    <location>
        <begin position="304"/>
        <end position="350"/>
    </location>
</feature>
<dbReference type="PANTHER" id="PTHR34997:SF2">
    <property type="entry name" value="LYSM DOMAIN-CONTAINING PROTEIN-RELATED"/>
    <property type="match status" value="1"/>
</dbReference>
<keyword evidence="3" id="KW-0843">Virulence</keyword>
<comment type="caution">
    <text evidence="6">The sequence shown here is derived from an EMBL/GenBank/DDBJ whole genome shotgun (WGS) entry which is preliminary data.</text>
</comment>
<dbReference type="Pfam" id="PF01476">
    <property type="entry name" value="LysM"/>
    <property type="match status" value="4"/>
</dbReference>
<evidence type="ECO:0000313" key="7">
    <source>
        <dbReference type="Proteomes" id="UP000070168"/>
    </source>
</evidence>
<evidence type="ECO:0000256" key="2">
    <source>
        <dbReference type="ARBA" id="ARBA00022729"/>
    </source>
</evidence>
<dbReference type="PROSITE" id="PS51782">
    <property type="entry name" value="LYSM"/>
    <property type="match status" value="4"/>
</dbReference>
<dbReference type="PANTHER" id="PTHR34997">
    <property type="entry name" value="AM15"/>
    <property type="match status" value="1"/>
</dbReference>
<dbReference type="GO" id="GO:0008061">
    <property type="term" value="F:chitin binding"/>
    <property type="evidence" value="ECO:0007669"/>
    <property type="project" value="UniProtKB-KW"/>
</dbReference>
<evidence type="ECO:0000256" key="3">
    <source>
        <dbReference type="ARBA" id="ARBA00023026"/>
    </source>
</evidence>
<dbReference type="OMA" id="CTKYHLV"/>
<dbReference type="SMART" id="SM00257">
    <property type="entry name" value="LysM"/>
    <property type="match status" value="4"/>
</dbReference>
<dbReference type="CDD" id="cd00118">
    <property type="entry name" value="LysM"/>
    <property type="match status" value="3"/>
</dbReference>
<feature type="domain" description="LysM" evidence="5">
    <location>
        <begin position="134"/>
        <end position="180"/>
    </location>
</feature>
<feature type="domain" description="LysM" evidence="5">
    <location>
        <begin position="61"/>
        <end position="107"/>
    </location>
</feature>
<sequence>MTSHLLRHFLLLLGATTAVVSSGQGGWKNGSKATGEADPNVTTDCDYWANNVQIGDTSYTQYYLVQNGDTCYNIQNRYMNFTLAQFYSWNPAISGCKGLVEGDYVCVGAKGSSIPSSSSSAFPTQSGVTSKCNKWHYVSGNDTCSSILSEFGLTAAQFYSLNPATGANCSALWRKTEACVGVPGFTPSPTTSTTKPTATGPGSVPSPVQSGIASNCNKYYKVQSGDTCNSVEKDKGISAADFNKWNPDVGSDCANLQLDFYVCVGLTGSTTSITTTHATTAKTTTAPGSVPSPVQSGIASNCTKYYKVKSGDTCYQLEKDNNISAANFLKWNPAVGSDCKQLELNVYVCVAV</sequence>
<protein>
    <submittedName>
        <fullName evidence="6">Peptidoglycan-binding Lysin subgroup</fullName>
    </submittedName>
</protein>
<dbReference type="InterPro" id="IPR018392">
    <property type="entry name" value="LysM"/>
</dbReference>
<organism evidence="6 7">
    <name type="scientific">Penicillium patulum</name>
    <name type="common">Penicillium griseofulvum</name>
    <dbReference type="NCBI Taxonomy" id="5078"/>
    <lineage>
        <taxon>Eukaryota</taxon>
        <taxon>Fungi</taxon>
        <taxon>Dikarya</taxon>
        <taxon>Ascomycota</taxon>
        <taxon>Pezizomycotina</taxon>
        <taxon>Eurotiomycetes</taxon>
        <taxon>Eurotiomycetidae</taxon>
        <taxon>Eurotiales</taxon>
        <taxon>Aspergillaceae</taxon>
        <taxon>Penicillium</taxon>
    </lineage>
</organism>
<proteinExistence type="predicted"/>
<dbReference type="STRING" id="5078.A0A135LL33"/>
<gene>
    <name evidence="6" type="ORF">PGRI_056500</name>
</gene>
<keyword evidence="1" id="KW-0147">Chitin-binding</keyword>
<dbReference type="InterPro" id="IPR036779">
    <property type="entry name" value="LysM_dom_sf"/>
</dbReference>
<evidence type="ECO:0000259" key="5">
    <source>
        <dbReference type="PROSITE" id="PS51782"/>
    </source>
</evidence>
<dbReference type="OrthoDB" id="2281372at2759"/>
<evidence type="ECO:0000256" key="4">
    <source>
        <dbReference type="SAM" id="SignalP"/>
    </source>
</evidence>
<keyword evidence="2 4" id="KW-0732">Signal</keyword>
<dbReference type="AlphaFoldDB" id="A0A135LL33"/>
<feature type="domain" description="LysM" evidence="5">
    <location>
        <begin position="218"/>
        <end position="264"/>
    </location>
</feature>
<dbReference type="Proteomes" id="UP000070168">
    <property type="component" value="Unassembled WGS sequence"/>
</dbReference>
<dbReference type="RefSeq" id="XP_040648218.1">
    <property type="nucleotide sequence ID" value="XM_040793363.1"/>
</dbReference>
<feature type="signal peptide" evidence="4">
    <location>
        <begin position="1"/>
        <end position="22"/>
    </location>
</feature>
<feature type="chain" id="PRO_5007800629" evidence="4">
    <location>
        <begin position="23"/>
        <end position="352"/>
    </location>
</feature>